<dbReference type="PANTHER" id="PTHR43245">
    <property type="entry name" value="BIFUNCTIONAL POLYMYXIN RESISTANCE PROTEIN ARNA"/>
    <property type="match status" value="1"/>
</dbReference>
<evidence type="ECO:0000313" key="3">
    <source>
        <dbReference type="EMBL" id="RHH33322.1"/>
    </source>
</evidence>
<dbReference type="Proteomes" id="UP000487989">
    <property type="component" value="Unassembled WGS sequence"/>
</dbReference>
<evidence type="ECO:0000313" key="2">
    <source>
        <dbReference type="EMBL" id="KAB4255705.1"/>
    </source>
</evidence>
<dbReference type="EMBL" id="WCTJ01000010">
    <property type="protein sequence ID" value="KAB4255705.1"/>
    <property type="molecule type" value="Genomic_DNA"/>
</dbReference>
<dbReference type="InterPro" id="IPR001509">
    <property type="entry name" value="Epimerase_deHydtase"/>
</dbReference>
<comment type="caution">
    <text evidence="3">The sequence shown here is derived from an EMBL/GenBank/DDBJ whole genome shotgun (WGS) entry which is preliminary data.</text>
</comment>
<name>A0A414WG78_BACUN</name>
<dbReference type="RefSeq" id="WP_016273614.1">
    <property type="nucleotide sequence ID" value="NZ_CAXSNS010000006.1"/>
</dbReference>
<organism evidence="3 4">
    <name type="scientific">Bacteroides uniformis</name>
    <dbReference type="NCBI Taxonomy" id="820"/>
    <lineage>
        <taxon>Bacteria</taxon>
        <taxon>Pseudomonadati</taxon>
        <taxon>Bacteroidota</taxon>
        <taxon>Bacteroidia</taxon>
        <taxon>Bacteroidales</taxon>
        <taxon>Bacteroidaceae</taxon>
        <taxon>Bacteroides</taxon>
    </lineage>
</organism>
<dbReference type="InterPro" id="IPR050177">
    <property type="entry name" value="Lipid_A_modif_metabolic_enz"/>
</dbReference>
<evidence type="ECO:0000259" key="1">
    <source>
        <dbReference type="Pfam" id="PF01370"/>
    </source>
</evidence>
<accession>A0A414WG78</accession>
<dbReference type="Proteomes" id="UP000283766">
    <property type="component" value="Unassembled WGS sequence"/>
</dbReference>
<evidence type="ECO:0000313" key="5">
    <source>
        <dbReference type="Proteomes" id="UP000487989"/>
    </source>
</evidence>
<feature type="domain" description="NAD-dependent epimerase/dehydratase" evidence="1">
    <location>
        <begin position="3"/>
        <end position="234"/>
    </location>
</feature>
<sequence length="335" mass="37593">MNILITGIHGFVGSNLVIALKEHHSLYGLDIVAPEKEGVVKTFSWKDFEPASFPMQNLPEFDAIIHLAGKAHDTKNRSAAQTYFDINTGLTQKIFDFFLESAAKKFVFFSSVKAAADSVTGDMLTEDVAPAPVGPYGESKIAAEDYIKEHFILPTTSPFGYSSFEKEENERYSDKRVYILRPCMIHGPGNKGNLNLLYNVVRQGIPWPLGAFENRRSFTSIDNLCYVVERLLTKEVASGIYHMGDDEALSTNELIALMCRALERKPHIWKMNRGLMEFCARVGTLLHLPLNAERLRKLTENYVVSNAKIKVALGIDRMPVRAEEGIVRTIKSFSL</sequence>
<gene>
    <name evidence="3" type="ORF">DW216_03840</name>
    <name evidence="2" type="ORF">GAP48_08065</name>
</gene>
<dbReference type="AlphaFoldDB" id="A0A414WG78"/>
<evidence type="ECO:0000313" key="4">
    <source>
        <dbReference type="Proteomes" id="UP000283766"/>
    </source>
</evidence>
<dbReference type="EMBL" id="QRJL01000002">
    <property type="protein sequence ID" value="RHH33322.1"/>
    <property type="molecule type" value="Genomic_DNA"/>
</dbReference>
<dbReference type="SUPFAM" id="SSF51735">
    <property type="entry name" value="NAD(P)-binding Rossmann-fold domains"/>
    <property type="match status" value="1"/>
</dbReference>
<proteinExistence type="predicted"/>
<dbReference type="InterPro" id="IPR036291">
    <property type="entry name" value="NAD(P)-bd_dom_sf"/>
</dbReference>
<dbReference type="Gene3D" id="3.40.50.720">
    <property type="entry name" value="NAD(P)-binding Rossmann-like Domain"/>
    <property type="match status" value="1"/>
</dbReference>
<protein>
    <submittedName>
        <fullName evidence="2">NAD-dependent epimerase/dehydratase family protein</fullName>
    </submittedName>
    <submittedName>
        <fullName evidence="3">Nucleoside-diphosphate-sugar epimerase</fullName>
    </submittedName>
</protein>
<reference evidence="3 4" key="1">
    <citation type="submission" date="2018-08" db="EMBL/GenBank/DDBJ databases">
        <title>A genome reference for cultivated species of the human gut microbiota.</title>
        <authorList>
            <person name="Zou Y."/>
            <person name="Xue W."/>
            <person name="Luo G."/>
        </authorList>
    </citation>
    <scope>NUCLEOTIDE SEQUENCE [LARGE SCALE GENOMIC DNA]</scope>
    <source>
        <strain evidence="3 4">AM18-14LB</strain>
    </source>
</reference>
<reference evidence="2 5" key="2">
    <citation type="journal article" date="2019" name="Nat. Med.">
        <title>A library of human gut bacterial isolates paired with longitudinal multiomics data enables mechanistic microbiome research.</title>
        <authorList>
            <person name="Poyet M."/>
            <person name="Groussin M."/>
            <person name="Gibbons S.M."/>
            <person name="Avila-Pacheco J."/>
            <person name="Jiang X."/>
            <person name="Kearney S.M."/>
            <person name="Perrotta A.R."/>
            <person name="Berdy B."/>
            <person name="Zhao S."/>
            <person name="Lieberman T.D."/>
            <person name="Swanson P.K."/>
            <person name="Smith M."/>
            <person name="Roesemann S."/>
            <person name="Alexander J.E."/>
            <person name="Rich S.A."/>
            <person name="Livny J."/>
            <person name="Vlamakis H."/>
            <person name="Clish C."/>
            <person name="Bullock K."/>
            <person name="Deik A."/>
            <person name="Scott J."/>
            <person name="Pierce K.A."/>
            <person name="Xavier R.J."/>
            <person name="Alm E.J."/>
        </authorList>
    </citation>
    <scope>NUCLEOTIDE SEQUENCE [LARGE SCALE GENOMIC DNA]</scope>
    <source>
        <strain evidence="2 5">BIOML-A3</strain>
    </source>
</reference>
<dbReference type="Pfam" id="PF01370">
    <property type="entry name" value="Epimerase"/>
    <property type="match status" value="1"/>
</dbReference>